<evidence type="ECO:0000313" key="2">
    <source>
        <dbReference type="Proteomes" id="UP000603056"/>
    </source>
</evidence>
<dbReference type="Proteomes" id="UP000603056">
    <property type="component" value="Unassembled WGS sequence"/>
</dbReference>
<dbReference type="EMBL" id="CAJHIP010000013">
    <property type="protein sequence ID" value="CAD6492924.1"/>
    <property type="molecule type" value="Genomic_DNA"/>
</dbReference>
<sequence>MKDETKRGEIEMEIPSLSEEEKQKLFTEMWLGTMMGSVGFIMRKLGPEALEELNEEVARGCSVEMKEQGVDDALKFAMDYGVVNKNIFGSDVEVEGNPEEAMLNVKRCSNLEVALQFAEKGMPITKEQHCSGCINGYFKRVAENLGFKLDVEFTDKGCKITISK</sequence>
<dbReference type="AlphaFoldDB" id="A0A811T6Q3"/>
<reference evidence="1" key="1">
    <citation type="submission" date="2020-10" db="EMBL/GenBank/DDBJ databases">
        <authorList>
            <person name="Hahn C.J."/>
            <person name="Laso-Perez R."/>
            <person name="Vulcano F."/>
            <person name="Vaziourakis K.-M."/>
            <person name="Stokke R."/>
            <person name="Steen I.H."/>
            <person name="Teske A."/>
            <person name="Boetius A."/>
            <person name="Liebeke M."/>
            <person name="Amann R."/>
            <person name="Knittel K."/>
        </authorList>
    </citation>
    <scope>NUCLEOTIDE SEQUENCE</scope>
    <source>
        <strain evidence="1">Gfbio:e3339647-f889-4370-9287-4fb5cb688e4c:AG394J04_GoMArc1</strain>
    </source>
</reference>
<comment type="caution">
    <text evidence="1">The sequence shown here is derived from an EMBL/GenBank/DDBJ whole genome shotgun (WGS) entry which is preliminary data.</text>
</comment>
<protein>
    <submittedName>
        <fullName evidence="1">Uncharacterized protein</fullName>
    </submittedName>
</protein>
<name>A0A811T6Q3_9EURY</name>
<organism evidence="1 2">
    <name type="scientific">Candidatus Argoarchaeum ethanivorans</name>
    <dbReference type="NCBI Taxonomy" id="2608793"/>
    <lineage>
        <taxon>Archaea</taxon>
        <taxon>Methanobacteriati</taxon>
        <taxon>Methanobacteriota</taxon>
        <taxon>Stenosarchaea group</taxon>
        <taxon>Methanomicrobia</taxon>
        <taxon>Methanosarcinales</taxon>
        <taxon>Methanosarcinales incertae sedis</taxon>
        <taxon>GOM Arc I cluster</taxon>
        <taxon>Candidatus Argoarchaeum</taxon>
    </lineage>
</organism>
<proteinExistence type="predicted"/>
<accession>A0A811T6Q3</accession>
<evidence type="ECO:0000313" key="1">
    <source>
        <dbReference type="EMBL" id="CAD6492924.1"/>
    </source>
</evidence>
<gene>
    <name evidence="1" type="ORF">FFODKBPE_00396</name>
</gene>